<accession>A0A562MLH1</accession>
<dbReference type="RefSeq" id="WP_145722870.1">
    <property type="nucleotide sequence ID" value="NZ_BSPF01000005.1"/>
</dbReference>
<dbReference type="EMBL" id="VLKT01000075">
    <property type="protein sequence ID" value="TWI20762.1"/>
    <property type="molecule type" value="Genomic_DNA"/>
</dbReference>
<dbReference type="AlphaFoldDB" id="A0A562MLH1"/>
<protein>
    <submittedName>
        <fullName evidence="1">Uncharacterized protein</fullName>
    </submittedName>
</protein>
<proteinExistence type="predicted"/>
<name>A0A562MLH1_9HYPH</name>
<reference evidence="1 2" key="1">
    <citation type="journal article" date="2015" name="Stand. Genomic Sci.">
        <title>Genomic Encyclopedia of Bacterial and Archaeal Type Strains, Phase III: the genomes of soil and plant-associated and newly described type strains.</title>
        <authorList>
            <person name="Whitman W.B."/>
            <person name="Woyke T."/>
            <person name="Klenk H.P."/>
            <person name="Zhou Y."/>
            <person name="Lilburn T.G."/>
            <person name="Beck B.J."/>
            <person name="De Vos P."/>
            <person name="Vandamme P."/>
            <person name="Eisen J.A."/>
            <person name="Garrity G."/>
            <person name="Hugenholtz P."/>
            <person name="Kyrpides N.C."/>
        </authorList>
    </citation>
    <scope>NUCLEOTIDE SEQUENCE [LARGE SCALE GENOMIC DNA]</scope>
    <source>
        <strain evidence="1 2">CGMCC 1.2546</strain>
    </source>
</reference>
<dbReference type="Proteomes" id="UP000317122">
    <property type="component" value="Unassembled WGS sequence"/>
</dbReference>
<sequence length="90" mass="10119">MLHVDPKMPATVLTLSPDHGNKTVTTRIRGTSLKNAVRFVMERLPNVERSRSLIRTATHSLYFAEIEALNRRPEFLDEDISPTSATMGPN</sequence>
<gene>
    <name evidence="1" type="ORF">IQ26_06926</name>
</gene>
<evidence type="ECO:0000313" key="2">
    <source>
        <dbReference type="Proteomes" id="UP000317122"/>
    </source>
</evidence>
<organism evidence="1 2">
    <name type="scientific">Mesorhizobium tianshanense</name>
    <dbReference type="NCBI Taxonomy" id="39844"/>
    <lineage>
        <taxon>Bacteria</taxon>
        <taxon>Pseudomonadati</taxon>
        <taxon>Pseudomonadota</taxon>
        <taxon>Alphaproteobacteria</taxon>
        <taxon>Hyphomicrobiales</taxon>
        <taxon>Phyllobacteriaceae</taxon>
        <taxon>Mesorhizobium</taxon>
    </lineage>
</organism>
<comment type="caution">
    <text evidence="1">The sequence shown here is derived from an EMBL/GenBank/DDBJ whole genome shotgun (WGS) entry which is preliminary data.</text>
</comment>
<evidence type="ECO:0000313" key="1">
    <source>
        <dbReference type="EMBL" id="TWI20762.1"/>
    </source>
</evidence>
<keyword evidence="2" id="KW-1185">Reference proteome</keyword>